<dbReference type="Gene3D" id="2.60.40.1120">
    <property type="entry name" value="Carboxypeptidase-like, regulatory domain"/>
    <property type="match status" value="1"/>
</dbReference>
<accession>A0ABY4GA88</accession>
<evidence type="ECO:0000256" key="3">
    <source>
        <dbReference type="ARBA" id="ARBA00023237"/>
    </source>
</evidence>
<dbReference type="Pfam" id="PF07715">
    <property type="entry name" value="Plug"/>
    <property type="match status" value="1"/>
</dbReference>
<keyword evidence="3" id="KW-0998">Cell outer membrane</keyword>
<keyword evidence="5" id="KW-0732">Signal</keyword>
<dbReference type="InterPro" id="IPR041700">
    <property type="entry name" value="OMP_b-brl_3"/>
</dbReference>
<feature type="signal peptide" evidence="5">
    <location>
        <begin position="1"/>
        <end position="19"/>
    </location>
</feature>
<dbReference type="RefSeq" id="WP_245123766.1">
    <property type="nucleotide sequence ID" value="NZ_CP095061.1"/>
</dbReference>
<comment type="subcellular location">
    <subcellularLocation>
        <location evidence="1">Cell outer membrane</location>
    </subcellularLocation>
</comment>
<dbReference type="PANTHER" id="PTHR40980:SF4">
    <property type="entry name" value="TONB-DEPENDENT RECEPTOR-LIKE BETA-BARREL DOMAIN-CONTAINING PROTEIN"/>
    <property type="match status" value="1"/>
</dbReference>
<keyword evidence="8" id="KW-0675">Receptor</keyword>
<reference evidence="8" key="1">
    <citation type="submission" date="2022-04" db="EMBL/GenBank/DDBJ databases">
        <title>Hymenobacter sp. isolated from the air.</title>
        <authorList>
            <person name="Won M."/>
            <person name="Lee C.-M."/>
            <person name="Woen H.-Y."/>
            <person name="Kwon S.-W."/>
        </authorList>
    </citation>
    <scope>NUCLEOTIDE SEQUENCE</scope>
    <source>
        <strain evidence="8">5420S-77</strain>
    </source>
</reference>
<dbReference type="InterPro" id="IPR008969">
    <property type="entry name" value="CarboxyPept-like_regulatory"/>
</dbReference>
<gene>
    <name evidence="8" type="ORF">MUN86_07735</name>
</gene>
<dbReference type="InterPro" id="IPR037066">
    <property type="entry name" value="Plug_dom_sf"/>
</dbReference>
<dbReference type="Proteomes" id="UP000830401">
    <property type="component" value="Chromosome"/>
</dbReference>
<feature type="domain" description="Outer membrane protein beta-barrel" evidence="7">
    <location>
        <begin position="394"/>
        <end position="805"/>
    </location>
</feature>
<sequence length="833" mass="91507">MKYLLPIIALLVLRQPLLGQSQAPSAASNATSQGHLTGTVLHATSKQPVEFATVALLNQVSGVVVASSVCDTGGKFSFSKVVAGEYKLSITFVGFETKVVEHIQVGSSGAPKLETILLLPTAQQLGEVKVTGERELIENKADRLVYNAEKDQSNTGGTTADLLKKVPMLSLDPDGNPELRGSTSVRVLINGKPSGMLANNIADALRRLPADQVKSVEVITSPSAKYDAEGSGGIINIILKKNAASGTTGSFTGTVGNMNNSLNTSLNSRRGKLAVTSELGLAAYYNRYRSVIRRTDVLAPAEFAELNQRTFTRNYNQGLTGRLNLDYDLTEKDVLTLGANTELFRYRGTRTVASSYLAPGVLDEVYRRDIEWPYANNRFPSVDVNAGYTHTGKRPRQELSVLGLLSTSVGRQAYFLDQTRGEGIDYRETNVNTSRNRELTLQVDYAQPTDSTGLLEVGSKAILRTAGSDYVIEADSLDGRGLVLVPSRSNQFDYNQDVYAGYLSYGFSLRKVYSFKAGTRVEHTRVTGDFVSTEASVRQQYTNIIPNLLFSRDFGANTAQKLKVSYTRRIQRPSIWLLNPYLNVNNGRSASSGNPNLRAELTDAYELGYSTSHKSSTLNLSGYWRQTNNAIQNVSTTLPARDIFPDDTTNTSVLYNTFQNVARRSTYGLSVTGSTKPNPKWTLNATVNAFYLTVKSPLLNVGNRGLMYNGNLSSAWTFEHGYSFQASMYVNSRRIFLQGNGNGFQTHTLSVKKELFEKKGSLTLNLENPFSRTILFRADLAVPDSYSLRSDTYAYNRAIRLSFNYQFGATSSDPARPRKSIRNDDQKKGEGGS</sequence>
<feature type="compositionally biased region" description="Basic and acidic residues" evidence="4">
    <location>
        <begin position="821"/>
        <end position="833"/>
    </location>
</feature>
<evidence type="ECO:0000256" key="2">
    <source>
        <dbReference type="ARBA" id="ARBA00023136"/>
    </source>
</evidence>
<dbReference type="Gene3D" id="2.40.170.20">
    <property type="entry name" value="TonB-dependent receptor, beta-barrel domain"/>
    <property type="match status" value="1"/>
</dbReference>
<evidence type="ECO:0000256" key="5">
    <source>
        <dbReference type="SAM" id="SignalP"/>
    </source>
</evidence>
<evidence type="ECO:0000256" key="4">
    <source>
        <dbReference type="SAM" id="MobiDB-lite"/>
    </source>
</evidence>
<evidence type="ECO:0000259" key="7">
    <source>
        <dbReference type="Pfam" id="PF14905"/>
    </source>
</evidence>
<keyword evidence="9" id="KW-1185">Reference proteome</keyword>
<dbReference type="InterPro" id="IPR012910">
    <property type="entry name" value="Plug_dom"/>
</dbReference>
<protein>
    <submittedName>
        <fullName evidence="8">TonB-dependent receptor family protein</fullName>
    </submittedName>
</protein>
<dbReference type="Pfam" id="PF14905">
    <property type="entry name" value="OMP_b-brl_3"/>
    <property type="match status" value="1"/>
</dbReference>
<dbReference type="EMBL" id="CP095061">
    <property type="protein sequence ID" value="UOQ67743.1"/>
    <property type="molecule type" value="Genomic_DNA"/>
</dbReference>
<dbReference type="Pfam" id="PF13620">
    <property type="entry name" value="CarboxypepD_reg"/>
    <property type="match status" value="1"/>
</dbReference>
<evidence type="ECO:0000259" key="6">
    <source>
        <dbReference type="Pfam" id="PF07715"/>
    </source>
</evidence>
<feature type="chain" id="PRO_5046682268" evidence="5">
    <location>
        <begin position="20"/>
        <end position="833"/>
    </location>
</feature>
<dbReference type="InterPro" id="IPR036942">
    <property type="entry name" value="Beta-barrel_TonB_sf"/>
</dbReference>
<dbReference type="SUPFAM" id="SSF56935">
    <property type="entry name" value="Porins"/>
    <property type="match status" value="1"/>
</dbReference>
<evidence type="ECO:0000313" key="9">
    <source>
        <dbReference type="Proteomes" id="UP000830401"/>
    </source>
</evidence>
<evidence type="ECO:0000256" key="1">
    <source>
        <dbReference type="ARBA" id="ARBA00004442"/>
    </source>
</evidence>
<name>A0ABY4GA88_9BACT</name>
<evidence type="ECO:0000313" key="8">
    <source>
        <dbReference type="EMBL" id="UOQ67743.1"/>
    </source>
</evidence>
<dbReference type="SUPFAM" id="SSF49464">
    <property type="entry name" value="Carboxypeptidase regulatory domain-like"/>
    <property type="match status" value="1"/>
</dbReference>
<feature type="region of interest" description="Disordered" evidence="4">
    <location>
        <begin position="810"/>
        <end position="833"/>
    </location>
</feature>
<keyword evidence="2" id="KW-0472">Membrane</keyword>
<dbReference type="PANTHER" id="PTHR40980">
    <property type="entry name" value="PLUG DOMAIN-CONTAINING PROTEIN"/>
    <property type="match status" value="1"/>
</dbReference>
<dbReference type="Gene3D" id="2.170.130.10">
    <property type="entry name" value="TonB-dependent receptor, plug domain"/>
    <property type="match status" value="1"/>
</dbReference>
<organism evidence="8 9">
    <name type="scientific">Hymenobacter volaticus</name>
    <dbReference type="NCBI Taxonomy" id="2932254"/>
    <lineage>
        <taxon>Bacteria</taxon>
        <taxon>Pseudomonadati</taxon>
        <taxon>Bacteroidota</taxon>
        <taxon>Cytophagia</taxon>
        <taxon>Cytophagales</taxon>
        <taxon>Hymenobacteraceae</taxon>
        <taxon>Hymenobacter</taxon>
    </lineage>
</organism>
<proteinExistence type="predicted"/>
<feature type="domain" description="TonB-dependent receptor plug" evidence="6">
    <location>
        <begin position="143"/>
        <end position="234"/>
    </location>
</feature>